<evidence type="ECO:0000313" key="2">
    <source>
        <dbReference type="Proteomes" id="UP001283361"/>
    </source>
</evidence>
<proteinExistence type="predicted"/>
<dbReference type="AlphaFoldDB" id="A0AAE0XUD2"/>
<sequence length="68" mass="7484">MAAGCMPARRIRTRILFVHGSSVNIIIYSCEVRSDAAQQRQPVSEVGSWGECRVRDALTPVGLDEIPL</sequence>
<gene>
    <name evidence="1" type="ORF">RRG08_007062</name>
</gene>
<reference evidence="1" key="1">
    <citation type="journal article" date="2023" name="G3 (Bethesda)">
        <title>A reference genome for the long-term kleptoplast-retaining sea slug Elysia crispata morphotype clarki.</title>
        <authorList>
            <person name="Eastman K.E."/>
            <person name="Pendleton A.L."/>
            <person name="Shaikh M.A."/>
            <person name="Suttiyut T."/>
            <person name="Ogas R."/>
            <person name="Tomko P."/>
            <person name="Gavelis G."/>
            <person name="Widhalm J.R."/>
            <person name="Wisecaver J.H."/>
        </authorList>
    </citation>
    <scope>NUCLEOTIDE SEQUENCE</scope>
    <source>
        <strain evidence="1">ECLA1</strain>
    </source>
</reference>
<name>A0AAE0XUD2_9GAST</name>
<dbReference type="Proteomes" id="UP001283361">
    <property type="component" value="Unassembled WGS sequence"/>
</dbReference>
<organism evidence="1 2">
    <name type="scientific">Elysia crispata</name>
    <name type="common">lettuce slug</name>
    <dbReference type="NCBI Taxonomy" id="231223"/>
    <lineage>
        <taxon>Eukaryota</taxon>
        <taxon>Metazoa</taxon>
        <taxon>Spiralia</taxon>
        <taxon>Lophotrochozoa</taxon>
        <taxon>Mollusca</taxon>
        <taxon>Gastropoda</taxon>
        <taxon>Heterobranchia</taxon>
        <taxon>Euthyneura</taxon>
        <taxon>Panpulmonata</taxon>
        <taxon>Sacoglossa</taxon>
        <taxon>Placobranchoidea</taxon>
        <taxon>Plakobranchidae</taxon>
        <taxon>Elysia</taxon>
    </lineage>
</organism>
<comment type="caution">
    <text evidence="1">The sequence shown here is derived from an EMBL/GenBank/DDBJ whole genome shotgun (WGS) entry which is preliminary data.</text>
</comment>
<dbReference type="EMBL" id="JAWDGP010007580">
    <property type="protein sequence ID" value="KAK3712738.1"/>
    <property type="molecule type" value="Genomic_DNA"/>
</dbReference>
<keyword evidence="2" id="KW-1185">Reference proteome</keyword>
<protein>
    <submittedName>
        <fullName evidence="1">Uncharacterized protein</fullName>
    </submittedName>
</protein>
<evidence type="ECO:0000313" key="1">
    <source>
        <dbReference type="EMBL" id="KAK3712738.1"/>
    </source>
</evidence>
<accession>A0AAE0XUD2</accession>